<comment type="function">
    <text evidence="2 9">Catalyzes the interconversion of 2-phosphoglycerate and 3-phosphoglycerate.</text>
</comment>
<evidence type="ECO:0000256" key="4">
    <source>
        <dbReference type="ARBA" id="ARBA00008819"/>
    </source>
</evidence>
<comment type="catalytic activity">
    <reaction evidence="1 9">
        <text>(2R)-2-phosphoglycerate = (2R)-3-phosphoglycerate</text>
        <dbReference type="Rhea" id="RHEA:15901"/>
        <dbReference type="ChEBI" id="CHEBI:58272"/>
        <dbReference type="ChEBI" id="CHEBI:58289"/>
        <dbReference type="EC" id="5.4.2.12"/>
    </reaction>
</comment>
<feature type="binding site" evidence="9 12">
    <location>
        <position position="334"/>
    </location>
    <ligand>
        <name>substrate</name>
    </ligand>
</feature>
<dbReference type="AlphaFoldDB" id="A0A3S0V5C9"/>
<dbReference type="RefSeq" id="WP_127057045.1">
    <property type="nucleotide sequence ID" value="NZ_RZGR01000015.1"/>
</dbReference>
<feature type="binding site" evidence="9 13">
    <location>
        <position position="442"/>
    </location>
    <ligand>
        <name>Mn(2+)</name>
        <dbReference type="ChEBI" id="CHEBI:29035"/>
        <label>2</label>
    </ligand>
</feature>
<dbReference type="SUPFAM" id="SSF64158">
    <property type="entry name" value="2,3-Bisphosphoglycerate-independent phosphoglycerate mutase, substrate-binding domain"/>
    <property type="match status" value="1"/>
</dbReference>
<dbReference type="Pfam" id="PF01676">
    <property type="entry name" value="Metalloenzyme"/>
    <property type="match status" value="1"/>
</dbReference>
<feature type="binding site" evidence="9 13">
    <location>
        <position position="443"/>
    </location>
    <ligand>
        <name>Mn(2+)</name>
        <dbReference type="ChEBI" id="CHEBI:29035"/>
        <label>2</label>
    </ligand>
</feature>
<evidence type="ECO:0000256" key="8">
    <source>
        <dbReference type="ARBA" id="ARBA00023235"/>
    </source>
</evidence>
<proteinExistence type="inferred from homology"/>
<keyword evidence="6 9" id="KW-0324">Glycolysis</keyword>
<dbReference type="UniPathway" id="UPA00109">
    <property type="reaction ID" value="UER00186"/>
</dbReference>
<protein>
    <recommendedName>
        <fullName evidence="9 10">2,3-bisphosphoglycerate-independent phosphoglycerate mutase</fullName>
        <shortName evidence="9">BPG-independent PGAM</shortName>
        <shortName evidence="9">Phosphoglyceromutase</shortName>
        <shortName evidence="9">iPGM</shortName>
        <ecNumber evidence="9 10">5.4.2.12</ecNumber>
    </recommendedName>
</protein>
<feature type="binding site" evidence="9 12">
    <location>
        <begin position="156"/>
        <end position="157"/>
    </location>
    <ligand>
        <name>substrate</name>
    </ligand>
</feature>
<dbReference type="GO" id="GO:0006096">
    <property type="term" value="P:glycolytic process"/>
    <property type="evidence" value="ECO:0007669"/>
    <property type="project" value="UniProtKB-UniRule"/>
</dbReference>
<evidence type="ECO:0000256" key="5">
    <source>
        <dbReference type="ARBA" id="ARBA00022723"/>
    </source>
</evidence>
<dbReference type="HAMAP" id="MF_01038">
    <property type="entry name" value="GpmI"/>
    <property type="match status" value="1"/>
</dbReference>
<dbReference type="GO" id="GO:0005829">
    <property type="term" value="C:cytosol"/>
    <property type="evidence" value="ECO:0007669"/>
    <property type="project" value="TreeGrafter"/>
</dbReference>
<feature type="domain" description="BPG-independent PGAM N-terminal" evidence="15">
    <location>
        <begin position="85"/>
        <end position="297"/>
    </location>
</feature>
<keyword evidence="17" id="KW-1185">Reference proteome</keyword>
<evidence type="ECO:0000256" key="6">
    <source>
        <dbReference type="ARBA" id="ARBA00023152"/>
    </source>
</evidence>
<evidence type="ECO:0000256" key="13">
    <source>
        <dbReference type="PIRSR" id="PIRSR001492-3"/>
    </source>
</evidence>
<dbReference type="NCBIfam" id="TIGR01307">
    <property type="entry name" value="pgm_bpd_ind"/>
    <property type="match status" value="1"/>
</dbReference>
<evidence type="ECO:0000256" key="11">
    <source>
        <dbReference type="PIRSR" id="PIRSR001492-1"/>
    </source>
</evidence>
<dbReference type="PANTHER" id="PTHR31637:SF0">
    <property type="entry name" value="2,3-BISPHOSPHOGLYCERATE-INDEPENDENT PHOSPHOGLYCERATE MUTASE"/>
    <property type="match status" value="1"/>
</dbReference>
<keyword evidence="7 9" id="KW-0464">Manganese</keyword>
<organism evidence="16 17">
    <name type="scientific">Legionella septentrionalis</name>
    <dbReference type="NCBI Taxonomy" id="2498109"/>
    <lineage>
        <taxon>Bacteria</taxon>
        <taxon>Pseudomonadati</taxon>
        <taxon>Pseudomonadota</taxon>
        <taxon>Gammaproteobacteria</taxon>
        <taxon>Legionellales</taxon>
        <taxon>Legionellaceae</taxon>
        <taxon>Legionella</taxon>
    </lineage>
</organism>
<comment type="caution">
    <text evidence="16">The sequence shown here is derived from an EMBL/GenBank/DDBJ whole genome shotgun (WGS) entry which is preliminary data.</text>
</comment>
<comment type="similarity">
    <text evidence="4 9">Belongs to the BPG-independent phosphoglycerate mutase family.</text>
</comment>
<dbReference type="InterPro" id="IPR017850">
    <property type="entry name" value="Alkaline_phosphatase_core_sf"/>
</dbReference>
<dbReference type="GO" id="GO:0006007">
    <property type="term" value="P:glucose catabolic process"/>
    <property type="evidence" value="ECO:0007669"/>
    <property type="project" value="InterPro"/>
</dbReference>
<sequence length="517" mass="58066">MFSGKKPPLVLLILDGWGYCEDSEHNAIAQAHTPHWDKWWKIEPHILLQASGNPVGLPAAQMGNSEVGHMHIGAGRVIYQDYTLINEAIKTGEFFNNPVFLNTIEEIKQQGKALHVMGLLSPGGVHSHENHLFSFLTLCAEKEFFNVYLHLFLDGRDTPPQSAAASIKRLQDHLNKYPVGFISSICGRYYAMDRDKRWERVYPVYQLLTEVISPYEFNTPEEALAFYYQQQIYDEFIPPTRIGIGKAITDGDAIFFFNFRADRARQLTQAFTLDEFDGFTRVQKPQLAAFISMTRYAKNLPTKPAFPPASLKNTLGEVLAYEGLTQLRIAETEKYAHVTFFLNGGSEQIYPNEDRILIQSPHVATYDEKPEMSAPELTKTLIDAIKSGAYDVIICNYANADMVGHTGNFAATVKAIEYLDKAMHEIWLELQHVGGKLLITADHGNAEMMFDESTSQPHTAHTSEAVPFLYLGGNWHFNAIHGSLIDIAPTLLTLLDITPPVEMTGKPLLVKNHAHAD</sequence>
<dbReference type="PIRSF" id="PIRSF001492">
    <property type="entry name" value="IPGAM"/>
    <property type="match status" value="1"/>
</dbReference>
<feature type="domain" description="Metalloenzyme" evidence="14">
    <location>
        <begin position="8"/>
        <end position="497"/>
    </location>
</feature>
<comment type="cofactor">
    <cofactor evidence="9">
        <name>Mn(2+)</name>
        <dbReference type="ChEBI" id="CHEBI:29035"/>
    </cofactor>
    <text evidence="9">Binds 2 manganese ions per subunit.</text>
</comment>
<dbReference type="PANTHER" id="PTHR31637">
    <property type="entry name" value="2,3-BISPHOSPHOGLYCERATE-INDEPENDENT PHOSPHOGLYCERATE MUTASE"/>
    <property type="match status" value="1"/>
</dbReference>
<comment type="pathway">
    <text evidence="3 9">Carbohydrate degradation; glycolysis; pyruvate from D-glyceraldehyde 3-phosphate: step 3/5.</text>
</comment>
<accession>A0A3S0V5C9</accession>
<dbReference type="Gene3D" id="3.40.1450.10">
    <property type="entry name" value="BPG-independent phosphoglycerate mutase, domain B"/>
    <property type="match status" value="1"/>
</dbReference>
<feature type="binding site" evidence="9 13">
    <location>
        <position position="461"/>
    </location>
    <ligand>
        <name>Mn(2+)</name>
        <dbReference type="ChEBI" id="CHEBI:29035"/>
        <label>1</label>
    </ligand>
</feature>
<feature type="binding site" evidence="9 13">
    <location>
        <position position="401"/>
    </location>
    <ligand>
        <name>Mn(2+)</name>
        <dbReference type="ChEBI" id="CHEBI:29035"/>
        <label>1</label>
    </ligand>
</feature>
<dbReference type="EMBL" id="RZGR01000015">
    <property type="protein sequence ID" value="RUQ88059.1"/>
    <property type="molecule type" value="Genomic_DNA"/>
</dbReference>
<dbReference type="InterPro" id="IPR006124">
    <property type="entry name" value="Metalloenzyme"/>
</dbReference>
<evidence type="ECO:0000256" key="2">
    <source>
        <dbReference type="ARBA" id="ARBA00002315"/>
    </source>
</evidence>
<dbReference type="Pfam" id="PF06415">
    <property type="entry name" value="iPGM_N"/>
    <property type="match status" value="1"/>
</dbReference>
<dbReference type="Gene3D" id="3.40.720.10">
    <property type="entry name" value="Alkaline Phosphatase, subunit A"/>
    <property type="match status" value="1"/>
</dbReference>
<feature type="binding site" evidence="9 12">
    <location>
        <position position="194"/>
    </location>
    <ligand>
        <name>substrate</name>
    </ligand>
</feature>
<keyword evidence="8 9" id="KW-0413">Isomerase</keyword>
<feature type="binding site" evidence="9 12">
    <location>
        <position position="188"/>
    </location>
    <ligand>
        <name>substrate</name>
    </ligand>
</feature>
<evidence type="ECO:0000256" key="9">
    <source>
        <dbReference type="HAMAP-Rule" id="MF_01038"/>
    </source>
</evidence>
<dbReference type="GO" id="GO:0004619">
    <property type="term" value="F:phosphoglycerate mutase activity"/>
    <property type="evidence" value="ECO:0007669"/>
    <property type="project" value="UniProtKB-UniRule"/>
</dbReference>
<name>A0A3S0V5C9_9GAMM</name>
<dbReference type="InterPro" id="IPR005995">
    <property type="entry name" value="Pgm_bpd_ind"/>
</dbReference>
<evidence type="ECO:0000256" key="10">
    <source>
        <dbReference type="NCBIfam" id="TIGR01307"/>
    </source>
</evidence>
<dbReference type="InterPro" id="IPR036646">
    <property type="entry name" value="PGAM_B_sf"/>
</dbReference>
<evidence type="ECO:0000256" key="3">
    <source>
        <dbReference type="ARBA" id="ARBA00004798"/>
    </source>
</evidence>
<dbReference type="SUPFAM" id="SSF53649">
    <property type="entry name" value="Alkaline phosphatase-like"/>
    <property type="match status" value="1"/>
</dbReference>
<gene>
    <name evidence="9" type="primary">gpmI</name>
    <name evidence="16" type="ORF">EKM59_06325</name>
</gene>
<dbReference type="FunFam" id="3.40.1450.10:FF:000002">
    <property type="entry name" value="2,3-bisphosphoglycerate-independent phosphoglycerate mutase"/>
    <property type="match status" value="1"/>
</dbReference>
<dbReference type="InterPro" id="IPR011258">
    <property type="entry name" value="BPG-indep_PGM_N"/>
</dbReference>
<feature type="binding site" evidence="9 12">
    <location>
        <position position="126"/>
    </location>
    <ligand>
        <name>substrate</name>
    </ligand>
</feature>
<evidence type="ECO:0000313" key="16">
    <source>
        <dbReference type="EMBL" id="RUQ88059.1"/>
    </source>
</evidence>
<feature type="binding site" evidence="9 13">
    <location>
        <position position="65"/>
    </location>
    <ligand>
        <name>Mn(2+)</name>
        <dbReference type="ChEBI" id="CHEBI:29035"/>
        <label>2</label>
    </ligand>
</feature>
<dbReference type="GO" id="GO:0030145">
    <property type="term" value="F:manganese ion binding"/>
    <property type="evidence" value="ECO:0007669"/>
    <property type="project" value="UniProtKB-UniRule"/>
</dbReference>
<evidence type="ECO:0000256" key="1">
    <source>
        <dbReference type="ARBA" id="ARBA00000370"/>
    </source>
</evidence>
<evidence type="ECO:0000256" key="12">
    <source>
        <dbReference type="PIRSR" id="PIRSR001492-2"/>
    </source>
</evidence>
<dbReference type="EC" id="5.4.2.12" evidence="9 10"/>
<feature type="binding site" evidence="9 13">
    <location>
        <position position="15"/>
    </location>
    <ligand>
        <name>Mn(2+)</name>
        <dbReference type="ChEBI" id="CHEBI:29035"/>
        <label>2</label>
    </ligand>
</feature>
<feature type="binding site" evidence="9 13">
    <location>
        <position position="405"/>
    </location>
    <ligand>
        <name>Mn(2+)</name>
        <dbReference type="ChEBI" id="CHEBI:29035"/>
        <label>1</label>
    </ligand>
</feature>
<reference evidence="16 17" key="1">
    <citation type="submission" date="2018-12" db="EMBL/GenBank/DDBJ databases">
        <title>Legionella sp,whole genome shotgun sequence.</title>
        <authorList>
            <person name="Wu H."/>
        </authorList>
    </citation>
    <scope>NUCLEOTIDE SEQUENCE [LARGE SCALE GENOMIC DNA]</scope>
    <source>
        <strain evidence="17">km714</strain>
    </source>
</reference>
<comment type="subunit">
    <text evidence="9">Monomer.</text>
</comment>
<evidence type="ECO:0000313" key="17">
    <source>
        <dbReference type="Proteomes" id="UP000288012"/>
    </source>
</evidence>
<feature type="active site" description="Phosphoserine intermediate" evidence="9 11">
    <location>
        <position position="65"/>
    </location>
</feature>
<dbReference type="Proteomes" id="UP000288012">
    <property type="component" value="Unassembled WGS sequence"/>
</dbReference>
<keyword evidence="5 9" id="KW-0479">Metal-binding</keyword>
<dbReference type="CDD" id="cd16010">
    <property type="entry name" value="iPGM"/>
    <property type="match status" value="1"/>
</dbReference>
<evidence type="ECO:0000259" key="15">
    <source>
        <dbReference type="Pfam" id="PF06415"/>
    </source>
</evidence>
<evidence type="ECO:0000259" key="14">
    <source>
        <dbReference type="Pfam" id="PF01676"/>
    </source>
</evidence>
<evidence type="ECO:0000256" key="7">
    <source>
        <dbReference type="ARBA" id="ARBA00023211"/>
    </source>
</evidence>
<feature type="binding site" evidence="9 12">
    <location>
        <begin position="260"/>
        <end position="263"/>
    </location>
    <ligand>
        <name>substrate</name>
    </ligand>
</feature>